<name>A0A645GNS1_9ZZZZ</name>
<organism evidence="1">
    <name type="scientific">bioreactor metagenome</name>
    <dbReference type="NCBI Taxonomy" id="1076179"/>
    <lineage>
        <taxon>unclassified sequences</taxon>
        <taxon>metagenomes</taxon>
        <taxon>ecological metagenomes</taxon>
    </lineage>
</organism>
<gene>
    <name evidence="1" type="ORF">SDC9_175274</name>
</gene>
<protein>
    <submittedName>
        <fullName evidence="1">Uncharacterized protein</fullName>
    </submittedName>
</protein>
<comment type="caution">
    <text evidence="1">The sequence shown here is derived from an EMBL/GenBank/DDBJ whole genome shotgun (WGS) entry which is preliminary data.</text>
</comment>
<proteinExistence type="predicted"/>
<reference evidence="1" key="1">
    <citation type="submission" date="2019-08" db="EMBL/GenBank/DDBJ databases">
        <authorList>
            <person name="Kucharzyk K."/>
            <person name="Murdoch R.W."/>
            <person name="Higgins S."/>
            <person name="Loffler F."/>
        </authorList>
    </citation>
    <scope>NUCLEOTIDE SEQUENCE</scope>
</reference>
<accession>A0A645GNS1</accession>
<sequence>MQVFDQRQLHRLGVAYLPHHGGDLGQPGFARRTPAPLARDDLVATRGVGPHRNGLQHPVLPDGLGKLCQTFRCEMLAGLGFIGFNLRNGQ</sequence>
<evidence type="ECO:0000313" key="1">
    <source>
        <dbReference type="EMBL" id="MPN27840.1"/>
    </source>
</evidence>
<dbReference type="EMBL" id="VSSQ01077866">
    <property type="protein sequence ID" value="MPN27840.1"/>
    <property type="molecule type" value="Genomic_DNA"/>
</dbReference>
<dbReference type="AlphaFoldDB" id="A0A645GNS1"/>